<proteinExistence type="predicted"/>
<protein>
    <submittedName>
        <fullName evidence="2">Uncharacterized protein</fullName>
    </submittedName>
</protein>
<accession>A0A9D4B6E4</accession>
<feature type="region of interest" description="Disordered" evidence="1">
    <location>
        <begin position="55"/>
        <end position="86"/>
    </location>
</feature>
<reference evidence="2" key="2">
    <citation type="submission" date="2020-11" db="EMBL/GenBank/DDBJ databases">
        <authorList>
            <person name="McCartney M.A."/>
            <person name="Auch B."/>
            <person name="Kono T."/>
            <person name="Mallez S."/>
            <person name="Becker A."/>
            <person name="Gohl D.M."/>
            <person name="Silverstein K.A.T."/>
            <person name="Koren S."/>
            <person name="Bechman K.B."/>
            <person name="Herman A."/>
            <person name="Abrahante J.E."/>
            <person name="Garbe J."/>
        </authorList>
    </citation>
    <scope>NUCLEOTIDE SEQUENCE</scope>
    <source>
        <strain evidence="2">Duluth1</strain>
        <tissue evidence="2">Whole animal</tissue>
    </source>
</reference>
<dbReference type="AlphaFoldDB" id="A0A9D4B6E4"/>
<keyword evidence="3" id="KW-1185">Reference proteome</keyword>
<evidence type="ECO:0000256" key="1">
    <source>
        <dbReference type="SAM" id="MobiDB-lite"/>
    </source>
</evidence>
<sequence>MNTLTFTSTFVHVIYLLILTNRNWAAFGRSLQRNEADRSGLIKHTHGYVHEGQEEYNNAKGLGEQSGKNKSHSRRERSVTGDSGFGSRIDAGSTVALDSLQRSAFKSFGKRAMDDSDGYTLSAQRFLAEYGLGSRLPEGMAKRVPLDFGYGSRTRVGDNLAKTNSVLYGHYGPGKRAKDFFSVEDELFGPKSGSRIASDGGYGSRVTAGEEVAKDYETSEIFGEYGPGK</sequence>
<reference evidence="2" key="1">
    <citation type="journal article" date="2019" name="bioRxiv">
        <title>The Genome of the Zebra Mussel, Dreissena polymorpha: A Resource for Invasive Species Research.</title>
        <authorList>
            <person name="McCartney M.A."/>
            <person name="Auch B."/>
            <person name="Kono T."/>
            <person name="Mallez S."/>
            <person name="Zhang Y."/>
            <person name="Obille A."/>
            <person name="Becker A."/>
            <person name="Abrahante J.E."/>
            <person name="Garbe J."/>
            <person name="Badalamenti J.P."/>
            <person name="Herman A."/>
            <person name="Mangelson H."/>
            <person name="Liachko I."/>
            <person name="Sullivan S."/>
            <person name="Sone E.D."/>
            <person name="Koren S."/>
            <person name="Silverstein K.A.T."/>
            <person name="Beckman K.B."/>
            <person name="Gohl D.M."/>
        </authorList>
    </citation>
    <scope>NUCLEOTIDE SEQUENCE</scope>
    <source>
        <strain evidence="2">Duluth1</strain>
        <tissue evidence="2">Whole animal</tissue>
    </source>
</reference>
<dbReference type="Proteomes" id="UP000828390">
    <property type="component" value="Unassembled WGS sequence"/>
</dbReference>
<comment type="caution">
    <text evidence="2">The sequence shown here is derived from an EMBL/GenBank/DDBJ whole genome shotgun (WGS) entry which is preliminary data.</text>
</comment>
<gene>
    <name evidence="2" type="ORF">DPMN_192930</name>
</gene>
<dbReference type="EMBL" id="JAIWYP010000048">
    <property type="protein sequence ID" value="KAH3690982.1"/>
    <property type="molecule type" value="Genomic_DNA"/>
</dbReference>
<organism evidence="2 3">
    <name type="scientific">Dreissena polymorpha</name>
    <name type="common">Zebra mussel</name>
    <name type="synonym">Mytilus polymorpha</name>
    <dbReference type="NCBI Taxonomy" id="45954"/>
    <lineage>
        <taxon>Eukaryota</taxon>
        <taxon>Metazoa</taxon>
        <taxon>Spiralia</taxon>
        <taxon>Lophotrochozoa</taxon>
        <taxon>Mollusca</taxon>
        <taxon>Bivalvia</taxon>
        <taxon>Autobranchia</taxon>
        <taxon>Heteroconchia</taxon>
        <taxon>Euheterodonta</taxon>
        <taxon>Imparidentia</taxon>
        <taxon>Neoheterodontei</taxon>
        <taxon>Myida</taxon>
        <taxon>Dreissenoidea</taxon>
        <taxon>Dreissenidae</taxon>
        <taxon>Dreissena</taxon>
    </lineage>
</organism>
<name>A0A9D4B6E4_DREPO</name>
<evidence type="ECO:0000313" key="2">
    <source>
        <dbReference type="EMBL" id="KAH3690982.1"/>
    </source>
</evidence>
<evidence type="ECO:0000313" key="3">
    <source>
        <dbReference type="Proteomes" id="UP000828390"/>
    </source>
</evidence>